<evidence type="ECO:0000313" key="3">
    <source>
        <dbReference type="Proteomes" id="UP000007963"/>
    </source>
</evidence>
<dbReference type="EMBL" id="CH476606">
    <property type="protein sequence ID" value="EAU30689.1"/>
    <property type="molecule type" value="Genomic_DNA"/>
</dbReference>
<reference evidence="3" key="1">
    <citation type="submission" date="2005-09" db="EMBL/GenBank/DDBJ databases">
        <title>Annotation of the Aspergillus terreus NIH2624 genome.</title>
        <authorList>
            <person name="Birren B.W."/>
            <person name="Lander E.S."/>
            <person name="Galagan J.E."/>
            <person name="Nusbaum C."/>
            <person name="Devon K."/>
            <person name="Henn M."/>
            <person name="Ma L.-J."/>
            <person name="Jaffe D.B."/>
            <person name="Butler J."/>
            <person name="Alvarez P."/>
            <person name="Gnerre S."/>
            <person name="Grabherr M."/>
            <person name="Kleber M."/>
            <person name="Mauceli E.W."/>
            <person name="Brockman W."/>
            <person name="Rounsley S."/>
            <person name="Young S.K."/>
            <person name="LaButti K."/>
            <person name="Pushparaj V."/>
            <person name="DeCaprio D."/>
            <person name="Crawford M."/>
            <person name="Koehrsen M."/>
            <person name="Engels R."/>
            <person name="Montgomery P."/>
            <person name="Pearson M."/>
            <person name="Howarth C."/>
            <person name="Larson L."/>
            <person name="Luoma S."/>
            <person name="White J."/>
            <person name="Alvarado L."/>
            <person name="Kodira C.D."/>
            <person name="Zeng Q."/>
            <person name="Oleary S."/>
            <person name="Yandava C."/>
            <person name="Denning D.W."/>
            <person name="Nierman W.C."/>
            <person name="Milne T."/>
            <person name="Madden K."/>
        </authorList>
    </citation>
    <scope>NUCLEOTIDE SEQUENCE [LARGE SCALE GENOMIC DNA]</scope>
    <source>
        <strain evidence="3">NIH 2624 / FGSC A1156</strain>
    </source>
</reference>
<feature type="region of interest" description="Disordered" evidence="1">
    <location>
        <begin position="44"/>
        <end position="81"/>
    </location>
</feature>
<organism evidence="2 3">
    <name type="scientific">Aspergillus terreus (strain NIH 2624 / FGSC A1156)</name>
    <dbReference type="NCBI Taxonomy" id="341663"/>
    <lineage>
        <taxon>Eukaryota</taxon>
        <taxon>Fungi</taxon>
        <taxon>Dikarya</taxon>
        <taxon>Ascomycota</taxon>
        <taxon>Pezizomycotina</taxon>
        <taxon>Eurotiomycetes</taxon>
        <taxon>Eurotiomycetidae</taxon>
        <taxon>Eurotiales</taxon>
        <taxon>Aspergillaceae</taxon>
        <taxon>Aspergillus</taxon>
        <taxon>Aspergillus subgen. Circumdati</taxon>
    </lineage>
</organism>
<evidence type="ECO:0000256" key="1">
    <source>
        <dbReference type="SAM" id="MobiDB-lite"/>
    </source>
</evidence>
<dbReference type="AlphaFoldDB" id="Q0CCM7"/>
<gene>
    <name evidence="2" type="ORF">ATEG_08557</name>
</gene>
<protein>
    <submittedName>
        <fullName evidence="2">Uncharacterized protein</fullName>
    </submittedName>
</protein>
<proteinExistence type="predicted"/>
<feature type="compositionally biased region" description="Polar residues" evidence="1">
    <location>
        <begin position="68"/>
        <end position="81"/>
    </location>
</feature>
<evidence type="ECO:0000313" key="2">
    <source>
        <dbReference type="EMBL" id="EAU30689.1"/>
    </source>
</evidence>
<dbReference type="VEuPathDB" id="FungiDB:ATEG_08557"/>
<sequence length="180" mass="18347">MDVARDPDDVGRGLSCASPSSSAFSALAALLRAGGTYANPAVSRNCSKNPHTPSPTSNTHSPRVAGSCTDTDGSTSMATSDPSVVTVANHVTETSGCARWPITRMVVYAQLAPATPTNPMPMARMCCVSSRPAPSSFPDAGGRVASPNGRAISTTPASDTTAASCCRRVNTSFGSTNEHA</sequence>
<feature type="compositionally biased region" description="Polar residues" evidence="1">
    <location>
        <begin position="44"/>
        <end position="61"/>
    </location>
</feature>
<dbReference type="HOGENOM" id="CLU_1495874_0_0_1"/>
<name>Q0CCM7_ASPTN</name>
<accession>Q0CCM7</accession>
<dbReference type="RefSeq" id="XP_001217143.1">
    <property type="nucleotide sequence ID" value="XM_001217142.1"/>
</dbReference>
<dbReference type="Proteomes" id="UP000007963">
    <property type="component" value="Unassembled WGS sequence"/>
</dbReference>
<dbReference type="GeneID" id="4323276"/>